<gene>
    <name evidence="2" type="ORF">SAMN05660691_02611</name>
</gene>
<dbReference type="EMBL" id="FNXF01000010">
    <property type="protein sequence ID" value="SEH98983.1"/>
    <property type="molecule type" value="Genomic_DNA"/>
</dbReference>
<dbReference type="AlphaFoldDB" id="A0A1H6MMW0"/>
<dbReference type="Proteomes" id="UP000199371">
    <property type="component" value="Unassembled WGS sequence"/>
</dbReference>
<accession>A0A1H6MMW0</accession>
<keyword evidence="1" id="KW-0812">Transmembrane</keyword>
<feature type="transmembrane region" description="Helical" evidence="1">
    <location>
        <begin position="206"/>
        <end position="229"/>
    </location>
</feature>
<evidence type="ECO:0000313" key="2">
    <source>
        <dbReference type="EMBL" id="SEH98983.1"/>
    </source>
</evidence>
<reference evidence="3" key="1">
    <citation type="submission" date="2016-10" db="EMBL/GenBank/DDBJ databases">
        <authorList>
            <person name="Varghese N."/>
            <person name="Submissions S."/>
        </authorList>
    </citation>
    <scope>NUCLEOTIDE SEQUENCE [LARGE SCALE GENOMIC DNA]</scope>
    <source>
        <strain evidence="3">DSM 17616</strain>
    </source>
</reference>
<feature type="transmembrane region" description="Helical" evidence="1">
    <location>
        <begin position="333"/>
        <end position="352"/>
    </location>
</feature>
<keyword evidence="3" id="KW-1185">Reference proteome</keyword>
<feature type="transmembrane region" description="Helical" evidence="1">
    <location>
        <begin position="124"/>
        <end position="143"/>
    </location>
</feature>
<dbReference type="OrthoDB" id="9553386at2"/>
<keyword evidence="1" id="KW-0472">Membrane</keyword>
<feature type="transmembrane region" description="Helical" evidence="1">
    <location>
        <begin position="70"/>
        <end position="90"/>
    </location>
</feature>
<keyword evidence="1" id="KW-1133">Transmembrane helix</keyword>
<dbReference type="RefSeq" id="WP_143039965.1">
    <property type="nucleotide sequence ID" value="NZ_FNXF01000010.1"/>
</dbReference>
<evidence type="ECO:0008006" key="4">
    <source>
        <dbReference type="Google" id="ProtNLM"/>
    </source>
</evidence>
<proteinExistence type="predicted"/>
<evidence type="ECO:0000313" key="3">
    <source>
        <dbReference type="Proteomes" id="UP000199371"/>
    </source>
</evidence>
<feature type="transmembrane region" description="Helical" evidence="1">
    <location>
        <begin position="96"/>
        <end position="117"/>
    </location>
</feature>
<dbReference type="STRING" id="173990.SAMN05660691_02611"/>
<feature type="transmembrane region" description="Helical" evidence="1">
    <location>
        <begin position="42"/>
        <end position="63"/>
    </location>
</feature>
<feature type="transmembrane region" description="Helical" evidence="1">
    <location>
        <begin position="364"/>
        <end position="380"/>
    </location>
</feature>
<feature type="transmembrane region" description="Helical" evidence="1">
    <location>
        <begin position="179"/>
        <end position="199"/>
    </location>
</feature>
<sequence>MKVPTLTVRISKEGILFKALLLVLTFSFVFNLKFIGLEWMPAIRLVFIICTIFAGIKIAYFFSKDVKENVFFYLAQIFILIYVGIQSFLLPTDLGMLSKIIVFLVFTVYLAVGASFFFRDVKHFLRVIAACAVIQAILVYFSFFSPEYRQWLSGVMFNSGNIPFEDPFRVPGFSTGSGATLALALSIGTFSSMALYWMATSLRAKLLFLFSALFITFSCLFVGKIGLFLSAYSIMTFVLIGARDIKSTVFVFITLLFFSFSIFLYVDIDFESIAYPLQRSFSLFIEGDDASLSALKEMPIPVIDASTFVGTGLASDQYGYNASGSDIGYIQTYYGFGLVFAVLFYISFFSYLVTNIAKLRSKRNLILCLLFFFPLFIVEYKEPFISKVTYPFVLLVMLHLSRKEDKANGY</sequence>
<feature type="transmembrane region" description="Helical" evidence="1">
    <location>
        <begin position="249"/>
        <end position="268"/>
    </location>
</feature>
<feature type="transmembrane region" description="Helical" evidence="1">
    <location>
        <begin position="15"/>
        <end position="36"/>
    </location>
</feature>
<organism evidence="2 3">
    <name type="scientific">Rheinheimera pacifica</name>
    <dbReference type="NCBI Taxonomy" id="173990"/>
    <lineage>
        <taxon>Bacteria</taxon>
        <taxon>Pseudomonadati</taxon>
        <taxon>Pseudomonadota</taxon>
        <taxon>Gammaproteobacteria</taxon>
        <taxon>Chromatiales</taxon>
        <taxon>Chromatiaceae</taxon>
        <taxon>Rheinheimera</taxon>
    </lineage>
</organism>
<evidence type="ECO:0000256" key="1">
    <source>
        <dbReference type="SAM" id="Phobius"/>
    </source>
</evidence>
<name>A0A1H6MMW0_9GAMM</name>
<protein>
    <recommendedName>
        <fullName evidence="4">O-antigen ligase like membrane protein</fullName>
    </recommendedName>
</protein>